<dbReference type="AlphaFoldDB" id="A0A7J0E721"/>
<protein>
    <submittedName>
        <fullName evidence="1">Uncharacterized protein</fullName>
    </submittedName>
</protein>
<organism evidence="1 2">
    <name type="scientific">Actinidia rufa</name>
    <dbReference type="NCBI Taxonomy" id="165716"/>
    <lineage>
        <taxon>Eukaryota</taxon>
        <taxon>Viridiplantae</taxon>
        <taxon>Streptophyta</taxon>
        <taxon>Embryophyta</taxon>
        <taxon>Tracheophyta</taxon>
        <taxon>Spermatophyta</taxon>
        <taxon>Magnoliopsida</taxon>
        <taxon>eudicotyledons</taxon>
        <taxon>Gunneridae</taxon>
        <taxon>Pentapetalae</taxon>
        <taxon>asterids</taxon>
        <taxon>Ericales</taxon>
        <taxon>Actinidiaceae</taxon>
        <taxon>Actinidia</taxon>
    </lineage>
</organism>
<evidence type="ECO:0000313" key="2">
    <source>
        <dbReference type="Proteomes" id="UP000585474"/>
    </source>
</evidence>
<dbReference type="OrthoDB" id="1060058at2759"/>
<gene>
    <name evidence="1" type="ORF">Acr_02g0003950</name>
</gene>
<reference evidence="1 2" key="1">
    <citation type="submission" date="2019-07" db="EMBL/GenBank/DDBJ databases">
        <title>De Novo Assembly of kiwifruit Actinidia rufa.</title>
        <authorList>
            <person name="Sugita-Konishi S."/>
            <person name="Sato K."/>
            <person name="Mori E."/>
            <person name="Abe Y."/>
            <person name="Kisaki G."/>
            <person name="Hamano K."/>
            <person name="Suezawa K."/>
            <person name="Otani M."/>
            <person name="Fukuda T."/>
            <person name="Manabe T."/>
            <person name="Gomi K."/>
            <person name="Tabuchi M."/>
            <person name="Akimitsu K."/>
            <person name="Kataoka I."/>
        </authorList>
    </citation>
    <scope>NUCLEOTIDE SEQUENCE [LARGE SCALE GENOMIC DNA]</scope>
    <source>
        <strain evidence="2">cv. Fuchu</strain>
    </source>
</reference>
<name>A0A7J0E721_9ERIC</name>
<proteinExistence type="predicted"/>
<comment type="caution">
    <text evidence="1">The sequence shown here is derived from an EMBL/GenBank/DDBJ whole genome shotgun (WGS) entry which is preliminary data.</text>
</comment>
<accession>A0A7J0E721</accession>
<dbReference type="PANTHER" id="PTHR33356">
    <property type="entry name" value="TIP41-LIKE PROTEIN"/>
    <property type="match status" value="1"/>
</dbReference>
<dbReference type="Proteomes" id="UP000585474">
    <property type="component" value="Unassembled WGS sequence"/>
</dbReference>
<dbReference type="EMBL" id="BJWL01000002">
    <property type="protein sequence ID" value="GFY82155.1"/>
    <property type="molecule type" value="Genomic_DNA"/>
</dbReference>
<sequence length="356" mass="39001">MADTVDGGGLLMNKENFNNLVSNFAFPAEFPYDFESTDSSLVKSPVDSVVGSTETETDSFAGLTRELASSSLQEKTQNINFAPLNSKVVSPSATALGGKIESRDVVYAVAEQAVRWKMNGEGPPKGMGFLGPHRNLSPVHYPPPPAKNTDIGFYAIERVSHIFSQSNHFEHARGDQSLKQQCSSILGRPSREGLFSKQNQFQQNLMSQNRGETVFFGGGFGSNARYVPPLQILHQYYKPLHGGSSVGAALVHGGSGVKRECAGTGVFLPRRYAKTSESRKKQGCSAAPQPARVVQALNKHSYNIIPQAQTCFTGSLVPNYDALKFARKTILTQRKQSLRPERVMSHELSLPQEWTY</sequence>
<keyword evidence="2" id="KW-1185">Reference proteome</keyword>
<evidence type="ECO:0000313" key="1">
    <source>
        <dbReference type="EMBL" id="GFY82155.1"/>
    </source>
</evidence>
<dbReference type="PANTHER" id="PTHR33356:SF17">
    <property type="entry name" value="TPX2 CENTRAL DOMAIN-CONTAINING PROTEIN"/>
    <property type="match status" value="1"/>
</dbReference>